<accession>A0A090EAC8</accession>
<reference evidence="2" key="1">
    <citation type="submission" date="2014-08" db="EMBL/GenBank/DDBJ databases">
        <authorList>
            <person name="Moulin L."/>
        </authorList>
    </citation>
    <scope>NUCLEOTIDE SEQUENCE [LARGE SCALE GENOMIC DNA]</scope>
</reference>
<dbReference type="SUPFAM" id="SSF53098">
    <property type="entry name" value="Ribonuclease H-like"/>
    <property type="match status" value="1"/>
</dbReference>
<evidence type="ECO:0008006" key="3">
    <source>
        <dbReference type="Google" id="ProtNLM"/>
    </source>
</evidence>
<sequence length="225" mass="24895">MRNLSAPTVLFLDVETSGLYRKDLSIDDPAQPWAQEIAAALCNDAGAMINFFRFIIKAEGRTAKEGAVKVHGITALASSQIGIPEPRVLGALTDMLKTAPMDVALRVVTFGDFDGKILSSLFARFALSQNKPSNAFDRLFLRRPYIEFVNLQHPHCQQACKLPSEFEDGGDFKWPSLDEACAIMLGMPPREGLHDAWDDTLRLKALYFECVRRGYFADGAVPAAR</sequence>
<evidence type="ECO:0000313" key="2">
    <source>
        <dbReference type="Proteomes" id="UP000045285"/>
    </source>
</evidence>
<dbReference type="GO" id="GO:0003676">
    <property type="term" value="F:nucleic acid binding"/>
    <property type="evidence" value="ECO:0007669"/>
    <property type="project" value="InterPro"/>
</dbReference>
<dbReference type="Proteomes" id="UP000045285">
    <property type="component" value="Unassembled WGS sequence"/>
</dbReference>
<organism evidence="1 2">
    <name type="scientific">Mesorhizobium plurifarium</name>
    <dbReference type="NCBI Taxonomy" id="69974"/>
    <lineage>
        <taxon>Bacteria</taxon>
        <taxon>Pseudomonadati</taxon>
        <taxon>Pseudomonadota</taxon>
        <taxon>Alphaproteobacteria</taxon>
        <taxon>Hyphomicrobiales</taxon>
        <taxon>Phyllobacteriaceae</taxon>
        <taxon>Mesorhizobium</taxon>
    </lineage>
</organism>
<gene>
    <name evidence="1" type="ORF">MPL3356_60623</name>
</gene>
<dbReference type="InterPro" id="IPR036397">
    <property type="entry name" value="RNaseH_sf"/>
</dbReference>
<dbReference type="InterPro" id="IPR012337">
    <property type="entry name" value="RNaseH-like_sf"/>
</dbReference>
<evidence type="ECO:0000313" key="1">
    <source>
        <dbReference type="EMBL" id="CDX26929.1"/>
    </source>
</evidence>
<dbReference type="AlphaFoldDB" id="A0A090EAC8"/>
<dbReference type="Gene3D" id="3.30.420.10">
    <property type="entry name" value="Ribonuclease H-like superfamily/Ribonuclease H"/>
    <property type="match status" value="1"/>
</dbReference>
<protein>
    <recommendedName>
        <fullName evidence="3">Exonuclease RNase T and DNA polymerase III</fullName>
    </recommendedName>
</protein>
<keyword evidence="2" id="KW-1185">Reference proteome</keyword>
<proteinExistence type="predicted"/>
<dbReference type="EMBL" id="CCMZ01000056">
    <property type="protein sequence ID" value="CDX26929.1"/>
    <property type="molecule type" value="Genomic_DNA"/>
</dbReference>
<name>A0A090EAC8_MESPL</name>